<dbReference type="AlphaFoldDB" id="A0A1I2TIK4"/>
<dbReference type="PANTHER" id="PTHR43859:SF4">
    <property type="entry name" value="BUTANOATE--COA LIGASE AAE1-RELATED"/>
    <property type="match status" value="1"/>
</dbReference>
<dbReference type="InterPro" id="IPR020845">
    <property type="entry name" value="AMP-binding_CS"/>
</dbReference>
<gene>
    <name evidence="7" type="ORF">SAMN05660649_02241</name>
</gene>
<dbReference type="InterPro" id="IPR025110">
    <property type="entry name" value="AMP-bd_C"/>
</dbReference>
<dbReference type="InterPro" id="IPR042099">
    <property type="entry name" value="ANL_N_sf"/>
</dbReference>
<dbReference type="Gene3D" id="3.30.300.30">
    <property type="match status" value="1"/>
</dbReference>
<dbReference type="GO" id="GO:0006631">
    <property type="term" value="P:fatty acid metabolic process"/>
    <property type="evidence" value="ECO:0007669"/>
    <property type="project" value="UniProtKB-KW"/>
</dbReference>
<keyword evidence="4" id="KW-0443">Lipid metabolism</keyword>
<dbReference type="NCBIfam" id="NF004837">
    <property type="entry name" value="PRK06187.1"/>
    <property type="match status" value="1"/>
</dbReference>
<protein>
    <submittedName>
        <fullName evidence="7">Fatty-acyl-CoA synthase</fullName>
    </submittedName>
</protein>
<name>A0A1I2TIK4_9FIRM</name>
<dbReference type="PANTHER" id="PTHR43859">
    <property type="entry name" value="ACYL-ACTIVATING ENZYME"/>
    <property type="match status" value="1"/>
</dbReference>
<sequence>MFVPLFVNQIIRRAEKLYYDKLAVVDGEKRYNYKEYGQRVNRLSNALLDFGIKPQEKVAILCYNTHQLLEAYYGVPQIGAVLTTINIRFSPQEISYVLNDSQARVLLFHKDFLPTIKEISPQLSVEKFIVIEGEADQKFMDYESFISLGSTKTLTDPPIKETDIAELFYTSGTTGNPKGVTLSHRGLVIHALGFLAHYHYDDSDVQLHAIPLFHVNGWGTPQFLTWVGGTHVMMRKFEPETVLSTIQTYKVTRIFLVPTMINMLLKYPKFDKYNISSLKLIIIGGAPTIPEKVKEVEERFGCRAISAYGMTETSPVMLNSLPKAHKHKREEDRLTYQSKTGLEMIGVQIRVVDPDGNDIDQDGIQVGEIICRANSVLEGYLNLPEETGKSIVDGWFHTGDMAVIDNDYYITIVDRKKDVIISGGENIASVEVENTINSCPVVLESAVIGIPDERWGEIPKAYVVLKQNANLTDEELIKYCKEKIAGYKVPRKIEFVENLPKSGTGKILKRKLRDKYWVSKEKMVQG</sequence>
<proteinExistence type="inferred from homology"/>
<dbReference type="SUPFAM" id="SSF56801">
    <property type="entry name" value="Acetyl-CoA synthetase-like"/>
    <property type="match status" value="1"/>
</dbReference>
<dbReference type="InterPro" id="IPR000873">
    <property type="entry name" value="AMP-dep_synth/lig_dom"/>
</dbReference>
<evidence type="ECO:0000313" key="8">
    <source>
        <dbReference type="Proteomes" id="UP000199337"/>
    </source>
</evidence>
<feature type="domain" description="AMP-binding enzyme C-terminal" evidence="6">
    <location>
        <begin position="431"/>
        <end position="506"/>
    </location>
</feature>
<keyword evidence="2" id="KW-0436">Ligase</keyword>
<dbReference type="FunFam" id="3.30.300.30:FF:000008">
    <property type="entry name" value="2,3-dihydroxybenzoate-AMP ligase"/>
    <property type="match status" value="1"/>
</dbReference>
<dbReference type="Pfam" id="PF00501">
    <property type="entry name" value="AMP-binding"/>
    <property type="match status" value="1"/>
</dbReference>
<evidence type="ECO:0000256" key="4">
    <source>
        <dbReference type="ARBA" id="ARBA00023098"/>
    </source>
</evidence>
<dbReference type="Pfam" id="PF13193">
    <property type="entry name" value="AMP-binding_C"/>
    <property type="match status" value="1"/>
</dbReference>
<keyword evidence="8" id="KW-1185">Reference proteome</keyword>
<evidence type="ECO:0000259" key="5">
    <source>
        <dbReference type="Pfam" id="PF00501"/>
    </source>
</evidence>
<dbReference type="Proteomes" id="UP000199337">
    <property type="component" value="Unassembled WGS sequence"/>
</dbReference>
<evidence type="ECO:0000259" key="6">
    <source>
        <dbReference type="Pfam" id="PF13193"/>
    </source>
</evidence>
<dbReference type="GO" id="GO:0016874">
    <property type="term" value="F:ligase activity"/>
    <property type="evidence" value="ECO:0007669"/>
    <property type="project" value="UniProtKB-KW"/>
</dbReference>
<feature type="domain" description="AMP-dependent synthetase/ligase" evidence="5">
    <location>
        <begin position="16"/>
        <end position="381"/>
    </location>
</feature>
<accession>A0A1I2TIK4</accession>
<dbReference type="EMBL" id="FOOX01000007">
    <property type="protein sequence ID" value="SFG63939.1"/>
    <property type="molecule type" value="Genomic_DNA"/>
</dbReference>
<keyword evidence="3" id="KW-0276">Fatty acid metabolism</keyword>
<organism evidence="7 8">
    <name type="scientific">Desulfotruncus arcticus DSM 17038</name>
    <dbReference type="NCBI Taxonomy" id="1121424"/>
    <lineage>
        <taxon>Bacteria</taxon>
        <taxon>Bacillati</taxon>
        <taxon>Bacillota</taxon>
        <taxon>Clostridia</taxon>
        <taxon>Eubacteriales</taxon>
        <taxon>Desulfallaceae</taxon>
        <taxon>Desulfotruncus</taxon>
    </lineage>
</organism>
<reference evidence="8" key="1">
    <citation type="submission" date="2016-10" db="EMBL/GenBank/DDBJ databases">
        <authorList>
            <person name="Varghese N."/>
            <person name="Submissions S."/>
        </authorList>
    </citation>
    <scope>NUCLEOTIDE SEQUENCE [LARGE SCALE GENOMIC DNA]</scope>
    <source>
        <strain evidence="8">DSM 17038</strain>
    </source>
</reference>
<dbReference type="OrthoDB" id="9778383at2"/>
<evidence type="ECO:0000256" key="2">
    <source>
        <dbReference type="ARBA" id="ARBA00022598"/>
    </source>
</evidence>
<evidence type="ECO:0000256" key="1">
    <source>
        <dbReference type="ARBA" id="ARBA00006432"/>
    </source>
</evidence>
<evidence type="ECO:0000313" key="7">
    <source>
        <dbReference type="EMBL" id="SFG63939.1"/>
    </source>
</evidence>
<comment type="similarity">
    <text evidence="1">Belongs to the ATP-dependent AMP-binding enzyme family.</text>
</comment>
<dbReference type="RefSeq" id="WP_092471456.1">
    <property type="nucleotide sequence ID" value="NZ_FOOX01000007.1"/>
</dbReference>
<dbReference type="STRING" id="341036.SAMN05660649_02241"/>
<dbReference type="PROSITE" id="PS00455">
    <property type="entry name" value="AMP_BINDING"/>
    <property type="match status" value="1"/>
</dbReference>
<dbReference type="InterPro" id="IPR045851">
    <property type="entry name" value="AMP-bd_C_sf"/>
</dbReference>
<evidence type="ECO:0000256" key="3">
    <source>
        <dbReference type="ARBA" id="ARBA00022832"/>
    </source>
</evidence>
<dbReference type="Gene3D" id="3.40.50.12780">
    <property type="entry name" value="N-terminal domain of ligase-like"/>
    <property type="match status" value="1"/>
</dbReference>